<dbReference type="PANTHER" id="PTHR13096">
    <property type="entry name" value="MINA53 MYC INDUCED NUCLEAR ANTIGEN"/>
    <property type="match status" value="1"/>
</dbReference>
<dbReference type="InterPro" id="IPR039994">
    <property type="entry name" value="NO66-like"/>
</dbReference>
<organism evidence="5 6">
    <name type="scientific">Williamsia sterculiae</name>
    <dbReference type="NCBI Taxonomy" id="1344003"/>
    <lineage>
        <taxon>Bacteria</taxon>
        <taxon>Bacillati</taxon>
        <taxon>Actinomycetota</taxon>
        <taxon>Actinomycetes</taxon>
        <taxon>Mycobacteriales</taxon>
        <taxon>Nocardiaceae</taxon>
        <taxon>Williamsia</taxon>
    </lineage>
</organism>
<dbReference type="SUPFAM" id="SSF51197">
    <property type="entry name" value="Clavaminate synthase-like"/>
    <property type="match status" value="1"/>
</dbReference>
<gene>
    <name evidence="5" type="ORF">SAMN05445060_2569</name>
</gene>
<dbReference type="Gene3D" id="2.60.120.650">
    <property type="entry name" value="Cupin"/>
    <property type="match status" value="1"/>
</dbReference>
<evidence type="ECO:0000313" key="6">
    <source>
        <dbReference type="Proteomes" id="UP000186218"/>
    </source>
</evidence>
<dbReference type="GO" id="GO:0051864">
    <property type="term" value="F:histone H3K36 demethylase activity"/>
    <property type="evidence" value="ECO:0007669"/>
    <property type="project" value="TreeGrafter"/>
</dbReference>
<accession>A0A1N7G7K0</accession>
<comment type="cofactor">
    <cofactor evidence="1">
        <name>Fe(2+)</name>
        <dbReference type="ChEBI" id="CHEBI:29033"/>
    </cofactor>
</comment>
<dbReference type="AlphaFoldDB" id="A0A1N7G7K0"/>
<dbReference type="STRING" id="1344003.SAMN05445060_2569"/>
<proteinExistence type="predicted"/>
<dbReference type="InterPro" id="IPR003347">
    <property type="entry name" value="JmjC_dom"/>
</dbReference>
<feature type="domain" description="JmjC" evidence="4">
    <location>
        <begin position="98"/>
        <end position="245"/>
    </location>
</feature>
<evidence type="ECO:0000256" key="3">
    <source>
        <dbReference type="ARBA" id="ARBA00023004"/>
    </source>
</evidence>
<dbReference type="RefSeq" id="WP_076480102.1">
    <property type="nucleotide sequence ID" value="NZ_FTNT01000007.1"/>
</dbReference>
<dbReference type="Pfam" id="PF08007">
    <property type="entry name" value="JmjC_2"/>
    <property type="match status" value="1"/>
</dbReference>
<reference evidence="5 6" key="1">
    <citation type="submission" date="2017-01" db="EMBL/GenBank/DDBJ databases">
        <authorList>
            <person name="Mah S.A."/>
            <person name="Swanson W.J."/>
            <person name="Moy G.W."/>
            <person name="Vacquier V.D."/>
        </authorList>
    </citation>
    <scope>NUCLEOTIDE SEQUENCE [LARGE SCALE GENOMIC DNA]</scope>
    <source>
        <strain evidence="5 6">CPCC 203464</strain>
    </source>
</reference>
<dbReference type="SMART" id="SM00558">
    <property type="entry name" value="JmjC"/>
    <property type="match status" value="1"/>
</dbReference>
<dbReference type="GO" id="GO:0032453">
    <property type="term" value="F:histone H3K4 demethylase activity"/>
    <property type="evidence" value="ECO:0007669"/>
    <property type="project" value="TreeGrafter"/>
</dbReference>
<keyword evidence="2" id="KW-0479">Metal-binding</keyword>
<name>A0A1N7G7K0_9NOCA</name>
<protein>
    <submittedName>
        <fullName evidence="5">Cupin superfamily protein</fullName>
    </submittedName>
</protein>
<keyword evidence="6" id="KW-1185">Reference proteome</keyword>
<evidence type="ECO:0000256" key="1">
    <source>
        <dbReference type="ARBA" id="ARBA00001954"/>
    </source>
</evidence>
<keyword evidence="3" id="KW-0408">Iron</keyword>
<evidence type="ECO:0000313" key="5">
    <source>
        <dbReference type="EMBL" id="SIS08569.1"/>
    </source>
</evidence>
<dbReference type="GO" id="GO:0046872">
    <property type="term" value="F:metal ion binding"/>
    <property type="evidence" value="ECO:0007669"/>
    <property type="project" value="UniProtKB-KW"/>
</dbReference>
<dbReference type="PROSITE" id="PS51184">
    <property type="entry name" value="JMJC"/>
    <property type="match status" value="1"/>
</dbReference>
<dbReference type="PANTHER" id="PTHR13096:SF9">
    <property type="entry name" value="BIFUNCTIONAL LYSINE-SPECIFIC DEMETHYLASE AND HISTIDYL-HYDROXYLASE"/>
    <property type="match status" value="1"/>
</dbReference>
<dbReference type="OrthoDB" id="9764016at2"/>
<dbReference type="Proteomes" id="UP000186218">
    <property type="component" value="Unassembled WGS sequence"/>
</dbReference>
<sequence>MLSRCVALSVDEFARDHWGRSPLLSTADVLPRDFVDLLSPDAVDELIAERGVRTPFIRMAREGSLLDRSCFTGSAGFGAEMPDQVDSAKVLAEFAAGATIVLQGLHRLWPPVIDFVRGMVDDVGHPAQTNAYITPPSNRGFDPHYDVHDVFVLQVSGSKHWTVHSPVHTDPLAGQPWTDHREAIAARVRDTPVIDTVLRPGDALYLPRGWIHSAQALGDTSIHLTVGVAPLTRYDVVRNLLDELAGTDALRASLPMGLDFTRTDDVVAESDKTLSMVIAALQDAPPELVAAASAALGTTFTTRTRPIAVRPLRSLDLLTGLAVDTRLQLRHGLIARVAGAHLHLTDRTIAFPAQCADAIAAVVTGGLVSADSLPGLDSADSLVVLRRLIREGVVVEGTSDDG</sequence>
<dbReference type="EMBL" id="FTNT01000007">
    <property type="protein sequence ID" value="SIS08569.1"/>
    <property type="molecule type" value="Genomic_DNA"/>
</dbReference>
<evidence type="ECO:0000259" key="4">
    <source>
        <dbReference type="PROSITE" id="PS51184"/>
    </source>
</evidence>
<evidence type="ECO:0000256" key="2">
    <source>
        <dbReference type="ARBA" id="ARBA00022723"/>
    </source>
</evidence>